<dbReference type="GO" id="GO:0003700">
    <property type="term" value="F:DNA-binding transcription factor activity"/>
    <property type="evidence" value="ECO:0007669"/>
    <property type="project" value="InterPro"/>
</dbReference>
<dbReference type="eggNOG" id="ENOG502QQPC">
    <property type="taxonomic scope" value="Eukaryota"/>
</dbReference>
<dbReference type="Gene3D" id="3.30.730.10">
    <property type="entry name" value="AP2/ERF domain"/>
    <property type="match status" value="1"/>
</dbReference>
<dbReference type="PRINTS" id="PR00367">
    <property type="entry name" value="ETHRSPELEMNT"/>
</dbReference>
<sequence length="356" mass="39437">MSTSKTLDKPLFEPVNIHGGIALIQRNTSPSQNGERRGRRKQPEPGRFLGVRRRPWGRYAAEIRDPTTKERHWLGTFDTAQEAALAYDRAALSMKGTQARTNFIYTDNGSFHSLLTPFDVQAFFPPPQFLTSNVQGNKQQQQQPINQNISPVNNLETRHQNETLNQSSSDRSGAETSTDQSAYDHNSFFFSKDDYSNSGYLGCIVPDNCLKPPSDPPSYTNSTSNESKSPKDQNFISIADQSHLNNYAFPQDTTSASTKPLNYPANFPCFDDISNGIIWGDQQQPWELSSDDLSAIINYNPLMVGDVCMEALHPSISNPSYGSVSQAAATTSSSVSCSPSYPYYGDSAVDFGYSLF</sequence>
<keyword evidence="10" id="KW-1185">Reference proteome</keyword>
<dbReference type="Proteomes" id="UP000008311">
    <property type="component" value="Unassembled WGS sequence"/>
</dbReference>
<protein>
    <submittedName>
        <fullName evidence="9">DNA binding protein, putative</fullName>
    </submittedName>
</protein>
<dbReference type="OMA" id="WDWNSSE"/>
<keyword evidence="6" id="KW-0539">Nucleus</keyword>
<name>B9RT22_RICCO</name>
<evidence type="ECO:0000256" key="5">
    <source>
        <dbReference type="ARBA" id="ARBA00023163"/>
    </source>
</evidence>
<dbReference type="EMBL" id="EQ973812">
    <property type="protein sequence ID" value="EEF45505.1"/>
    <property type="molecule type" value="Genomic_DNA"/>
</dbReference>
<organism evidence="9 10">
    <name type="scientific">Ricinus communis</name>
    <name type="common">Castor bean</name>
    <dbReference type="NCBI Taxonomy" id="3988"/>
    <lineage>
        <taxon>Eukaryota</taxon>
        <taxon>Viridiplantae</taxon>
        <taxon>Streptophyta</taxon>
        <taxon>Embryophyta</taxon>
        <taxon>Tracheophyta</taxon>
        <taxon>Spermatophyta</taxon>
        <taxon>Magnoliopsida</taxon>
        <taxon>eudicotyledons</taxon>
        <taxon>Gunneridae</taxon>
        <taxon>Pentapetalae</taxon>
        <taxon>rosids</taxon>
        <taxon>fabids</taxon>
        <taxon>Malpighiales</taxon>
        <taxon>Euphorbiaceae</taxon>
        <taxon>Acalyphoideae</taxon>
        <taxon>Acalypheae</taxon>
        <taxon>Ricinus</taxon>
    </lineage>
</organism>
<evidence type="ECO:0000256" key="4">
    <source>
        <dbReference type="ARBA" id="ARBA00023125"/>
    </source>
</evidence>
<evidence type="ECO:0000313" key="9">
    <source>
        <dbReference type="EMBL" id="EEF45505.1"/>
    </source>
</evidence>
<dbReference type="GO" id="GO:0009873">
    <property type="term" value="P:ethylene-activated signaling pathway"/>
    <property type="evidence" value="ECO:0007669"/>
    <property type="project" value="UniProtKB-KW"/>
</dbReference>
<dbReference type="AlphaFoldDB" id="B9RT22"/>
<keyword evidence="4" id="KW-0238">DNA-binding</keyword>
<reference evidence="10" key="1">
    <citation type="journal article" date="2010" name="Nat. Biotechnol.">
        <title>Draft genome sequence of the oilseed species Ricinus communis.</title>
        <authorList>
            <person name="Chan A.P."/>
            <person name="Crabtree J."/>
            <person name="Zhao Q."/>
            <person name="Lorenzi H."/>
            <person name="Orvis J."/>
            <person name="Puiu D."/>
            <person name="Melake-Berhan A."/>
            <person name="Jones K.M."/>
            <person name="Redman J."/>
            <person name="Chen G."/>
            <person name="Cahoon E.B."/>
            <person name="Gedil M."/>
            <person name="Stanke M."/>
            <person name="Haas B.J."/>
            <person name="Wortman J.R."/>
            <person name="Fraser-Liggett C.M."/>
            <person name="Ravel J."/>
            <person name="Rabinowicz P.D."/>
        </authorList>
    </citation>
    <scope>NUCLEOTIDE SEQUENCE [LARGE SCALE GENOMIC DNA]</scope>
    <source>
        <strain evidence="10">cv. Hale</strain>
    </source>
</reference>
<dbReference type="PROSITE" id="PS51032">
    <property type="entry name" value="AP2_ERF"/>
    <property type="match status" value="1"/>
</dbReference>
<keyword evidence="3" id="KW-0805">Transcription regulation</keyword>
<feature type="region of interest" description="Disordered" evidence="7">
    <location>
        <begin position="24"/>
        <end position="50"/>
    </location>
</feature>
<dbReference type="PANTHER" id="PTHR31677:SF49">
    <property type="entry name" value="ETHYLENE-RESPONSIVE TRANSCRIPTION FACTOR ERF086"/>
    <property type="match status" value="1"/>
</dbReference>
<dbReference type="PANTHER" id="PTHR31677">
    <property type="entry name" value="AP2 DOMAIN CLASS TRANSCRIPTION FACTOR"/>
    <property type="match status" value="1"/>
</dbReference>
<evidence type="ECO:0000256" key="3">
    <source>
        <dbReference type="ARBA" id="ARBA00023015"/>
    </source>
</evidence>
<proteinExistence type="predicted"/>
<evidence type="ECO:0000256" key="7">
    <source>
        <dbReference type="SAM" id="MobiDB-lite"/>
    </source>
</evidence>
<keyword evidence="2" id="KW-0936">Ethylene signaling pathway</keyword>
<dbReference type="CDD" id="cd00018">
    <property type="entry name" value="AP2"/>
    <property type="match status" value="1"/>
</dbReference>
<feature type="region of interest" description="Disordered" evidence="7">
    <location>
        <begin position="129"/>
        <end position="149"/>
    </location>
</feature>
<dbReference type="FunFam" id="3.30.730.10:FF:000001">
    <property type="entry name" value="Ethylene-responsive transcription factor 2"/>
    <property type="match status" value="1"/>
</dbReference>
<feature type="region of interest" description="Disordered" evidence="7">
    <location>
        <begin position="161"/>
        <end position="180"/>
    </location>
</feature>
<evidence type="ECO:0000256" key="6">
    <source>
        <dbReference type="ARBA" id="ARBA00023242"/>
    </source>
</evidence>
<dbReference type="GO" id="GO:0003677">
    <property type="term" value="F:DNA binding"/>
    <property type="evidence" value="ECO:0007669"/>
    <property type="project" value="UniProtKB-KW"/>
</dbReference>
<gene>
    <name evidence="9" type="ORF">RCOM_0680360</name>
</gene>
<feature type="compositionally biased region" description="Polar residues" evidence="7">
    <location>
        <begin position="162"/>
        <end position="180"/>
    </location>
</feature>
<dbReference type="InterPro" id="IPR036955">
    <property type="entry name" value="AP2/ERF_dom_sf"/>
</dbReference>
<evidence type="ECO:0000256" key="1">
    <source>
        <dbReference type="ARBA" id="ARBA00004123"/>
    </source>
</evidence>
<dbReference type="FunCoup" id="B9RT22">
    <property type="interactions" value="16"/>
</dbReference>
<evidence type="ECO:0000259" key="8">
    <source>
        <dbReference type="PROSITE" id="PS51032"/>
    </source>
</evidence>
<dbReference type="InParanoid" id="B9RT22"/>
<dbReference type="STRING" id="3988.B9RT22"/>
<evidence type="ECO:0000256" key="2">
    <source>
        <dbReference type="ARBA" id="ARBA00022745"/>
    </source>
</evidence>
<feature type="domain" description="AP2/ERF" evidence="8">
    <location>
        <begin position="47"/>
        <end position="104"/>
    </location>
</feature>
<dbReference type="GO" id="GO:0005634">
    <property type="term" value="C:nucleus"/>
    <property type="evidence" value="ECO:0007669"/>
    <property type="project" value="UniProtKB-SubCell"/>
</dbReference>
<accession>B9RT22</accession>
<comment type="subcellular location">
    <subcellularLocation>
        <location evidence="1">Nucleus</location>
    </subcellularLocation>
</comment>
<dbReference type="InterPro" id="IPR001471">
    <property type="entry name" value="AP2/ERF_dom"/>
</dbReference>
<evidence type="ECO:0000313" key="10">
    <source>
        <dbReference type="Proteomes" id="UP000008311"/>
    </source>
</evidence>
<keyword evidence="5" id="KW-0804">Transcription</keyword>
<dbReference type="Pfam" id="PF00847">
    <property type="entry name" value="AP2"/>
    <property type="match status" value="1"/>
</dbReference>
<feature type="compositionally biased region" description="Low complexity" evidence="7">
    <location>
        <begin position="132"/>
        <end position="149"/>
    </location>
</feature>
<dbReference type="OrthoDB" id="1937505at2759"/>
<dbReference type="KEGG" id="rcu:8262411"/>
<dbReference type="InterPro" id="IPR016177">
    <property type="entry name" value="DNA-bd_dom_sf"/>
</dbReference>
<dbReference type="SMART" id="SM00380">
    <property type="entry name" value="AP2"/>
    <property type="match status" value="1"/>
</dbReference>
<dbReference type="SUPFAM" id="SSF54171">
    <property type="entry name" value="DNA-binding domain"/>
    <property type="match status" value="1"/>
</dbReference>